<dbReference type="NCBIfam" id="TIGR01635">
    <property type="entry name" value="tail_comp_S"/>
    <property type="match status" value="1"/>
</dbReference>
<dbReference type="STRING" id="617002.SAMN05660653_00180"/>
<sequence length="148" mass="15779">MAGAGIDIKLDGLEDVQEMLQGIARRNADLTPAMEGIGEVLVSQIQRSFEAGTAPGGGAWPPSIRARREGGQTLVLSSILKNSINYQAGPSQVSAGTNKVYAAIHNYGGQAGRGRKTKIPARTFIPGQESVDWPEIRNVLESYLMEGQ</sequence>
<organism evidence="1 2">
    <name type="scientific">Desulfonatronum thiosulfatophilum</name>
    <dbReference type="NCBI Taxonomy" id="617002"/>
    <lineage>
        <taxon>Bacteria</taxon>
        <taxon>Pseudomonadati</taxon>
        <taxon>Thermodesulfobacteriota</taxon>
        <taxon>Desulfovibrionia</taxon>
        <taxon>Desulfovibrionales</taxon>
        <taxon>Desulfonatronaceae</taxon>
        <taxon>Desulfonatronum</taxon>
    </lineage>
</organism>
<dbReference type="RefSeq" id="WP_092116271.1">
    <property type="nucleotide sequence ID" value="NZ_FMXO01000001.1"/>
</dbReference>
<dbReference type="Proteomes" id="UP000198771">
    <property type="component" value="Unassembled WGS sequence"/>
</dbReference>
<gene>
    <name evidence="1" type="ORF">SAMN05660653_00180</name>
</gene>
<evidence type="ECO:0000313" key="1">
    <source>
        <dbReference type="EMBL" id="SDB03900.1"/>
    </source>
</evidence>
<accession>A0A1G6A6H8</accession>
<reference evidence="1 2" key="1">
    <citation type="submission" date="2016-10" db="EMBL/GenBank/DDBJ databases">
        <authorList>
            <person name="de Groot N.N."/>
        </authorList>
    </citation>
    <scope>NUCLEOTIDE SEQUENCE [LARGE SCALE GENOMIC DNA]</scope>
    <source>
        <strain evidence="1 2">ASO4-2</strain>
    </source>
</reference>
<name>A0A1G6A6H8_9BACT</name>
<keyword evidence="2" id="KW-1185">Reference proteome</keyword>
<proteinExistence type="predicted"/>
<dbReference type="OrthoDB" id="1807756at2"/>
<dbReference type="Pfam" id="PF05069">
    <property type="entry name" value="Phage_tail_S"/>
    <property type="match status" value="1"/>
</dbReference>
<evidence type="ECO:0000313" key="2">
    <source>
        <dbReference type="Proteomes" id="UP000198771"/>
    </source>
</evidence>
<dbReference type="AlphaFoldDB" id="A0A1G6A6H8"/>
<dbReference type="InterPro" id="IPR006522">
    <property type="entry name" value="Phage_virion_morphogenesis"/>
</dbReference>
<dbReference type="EMBL" id="FMXO01000001">
    <property type="protein sequence ID" value="SDB03900.1"/>
    <property type="molecule type" value="Genomic_DNA"/>
</dbReference>
<protein>
    <submittedName>
        <fullName evidence="1">Phage virion morphogenesis (Putative tail completion) protein</fullName>
    </submittedName>
</protein>